<feature type="chain" id="PRO_5038338477" description="AMIN-like domain-containing protein" evidence="2">
    <location>
        <begin position="24"/>
        <end position="204"/>
    </location>
</feature>
<dbReference type="KEGG" id="pbro:HOP40_10910"/>
<feature type="signal peptide" evidence="2">
    <location>
        <begin position="1"/>
        <end position="23"/>
    </location>
</feature>
<organism evidence="4 5">
    <name type="scientific">Pseudonocardia broussonetiae</name>
    <dbReference type="NCBI Taxonomy" id="2736640"/>
    <lineage>
        <taxon>Bacteria</taxon>
        <taxon>Bacillati</taxon>
        <taxon>Actinomycetota</taxon>
        <taxon>Actinomycetes</taxon>
        <taxon>Pseudonocardiales</taxon>
        <taxon>Pseudonocardiaceae</taxon>
        <taxon>Pseudonocardia</taxon>
    </lineage>
</organism>
<dbReference type="PROSITE" id="PS51257">
    <property type="entry name" value="PROKAR_LIPOPROTEIN"/>
    <property type="match status" value="1"/>
</dbReference>
<sequence length="204" mass="20515">MTTLRPPALALAGLLLAAGCAGAPTSPTPVPPLPAPASTAPVAATTAPADTTTATAPADPADLVTEASADSPGFGLLKAVRLAGQDGVDRIVFEFDGAVPGYRISYADLPVTSDPAGEEVPLAGGAALQVSLIGSSAYAQLGDPQPAYPVARRIAGGDTSQVTELVNLGDFERVLVWAAGVRERTGFRVSTLNGPPRLVIDVAH</sequence>
<proteinExistence type="predicted"/>
<evidence type="ECO:0000256" key="1">
    <source>
        <dbReference type="SAM" id="MobiDB-lite"/>
    </source>
</evidence>
<dbReference type="Pfam" id="PF24837">
    <property type="entry name" value="AMIN-like"/>
    <property type="match status" value="1"/>
</dbReference>
<dbReference type="Proteomes" id="UP000505377">
    <property type="component" value="Chromosome"/>
</dbReference>
<dbReference type="RefSeq" id="WP_172157332.1">
    <property type="nucleotide sequence ID" value="NZ_CP053564.1"/>
</dbReference>
<feature type="region of interest" description="Disordered" evidence="1">
    <location>
        <begin position="27"/>
        <end position="58"/>
    </location>
</feature>
<accession>A0A6M6JGS7</accession>
<dbReference type="InterPro" id="IPR056303">
    <property type="entry name" value="AMIN-like"/>
</dbReference>
<evidence type="ECO:0000313" key="5">
    <source>
        <dbReference type="Proteomes" id="UP000505377"/>
    </source>
</evidence>
<feature type="compositionally biased region" description="Low complexity" evidence="1">
    <location>
        <begin position="36"/>
        <end position="58"/>
    </location>
</feature>
<gene>
    <name evidence="4" type="ORF">HOP40_10910</name>
</gene>
<name>A0A6M6JGS7_9PSEU</name>
<evidence type="ECO:0000313" key="4">
    <source>
        <dbReference type="EMBL" id="QJY46250.1"/>
    </source>
</evidence>
<protein>
    <recommendedName>
        <fullName evidence="3">AMIN-like domain-containing protein</fullName>
    </recommendedName>
</protein>
<feature type="domain" description="AMIN-like" evidence="3">
    <location>
        <begin position="77"/>
        <end position="204"/>
    </location>
</feature>
<evidence type="ECO:0000256" key="2">
    <source>
        <dbReference type="SAM" id="SignalP"/>
    </source>
</evidence>
<evidence type="ECO:0000259" key="3">
    <source>
        <dbReference type="Pfam" id="PF24837"/>
    </source>
</evidence>
<keyword evidence="2" id="KW-0732">Signal</keyword>
<dbReference type="EMBL" id="CP053564">
    <property type="protein sequence ID" value="QJY46250.1"/>
    <property type="molecule type" value="Genomic_DNA"/>
</dbReference>
<reference evidence="4 5" key="1">
    <citation type="submission" date="2020-05" db="EMBL/GenBank/DDBJ databases">
        <authorList>
            <person name="Mo P."/>
        </authorList>
    </citation>
    <scope>NUCLEOTIDE SEQUENCE [LARGE SCALE GENOMIC DNA]</scope>
    <source>
        <strain evidence="4 5">Gen01</strain>
    </source>
</reference>
<keyword evidence="5" id="KW-1185">Reference proteome</keyword>
<dbReference type="AlphaFoldDB" id="A0A6M6JGS7"/>